<sequence length="81" mass="9253">MSAHEIQQWSSPWPCSSAGTLLGLPHKFLHRAGEQLPPPVPRRALAGWWPHQVMAEWHRLLHMGGDQLQSRQDSHRCLLGF</sequence>
<evidence type="ECO:0000313" key="1">
    <source>
        <dbReference type="EMBL" id="JAE31225.1"/>
    </source>
</evidence>
<proteinExistence type="predicted"/>
<reference evidence="1" key="1">
    <citation type="submission" date="2014-09" db="EMBL/GenBank/DDBJ databases">
        <authorList>
            <person name="Magalhaes I.L.F."/>
            <person name="Oliveira U."/>
            <person name="Santos F.R."/>
            <person name="Vidigal T.H.D.A."/>
            <person name="Brescovit A.D."/>
            <person name="Santos A.J."/>
        </authorList>
    </citation>
    <scope>NUCLEOTIDE SEQUENCE</scope>
    <source>
        <tissue evidence="1">Shoot tissue taken approximately 20 cm above the soil surface</tissue>
    </source>
</reference>
<reference evidence="1" key="2">
    <citation type="journal article" date="2015" name="Data Brief">
        <title>Shoot transcriptome of the giant reed, Arundo donax.</title>
        <authorList>
            <person name="Barrero R.A."/>
            <person name="Guerrero F.D."/>
            <person name="Moolhuijzen P."/>
            <person name="Goolsby J.A."/>
            <person name="Tidwell J."/>
            <person name="Bellgard S.E."/>
            <person name="Bellgard M.I."/>
        </authorList>
    </citation>
    <scope>NUCLEOTIDE SEQUENCE</scope>
    <source>
        <tissue evidence="1">Shoot tissue taken approximately 20 cm above the soil surface</tissue>
    </source>
</reference>
<organism evidence="1">
    <name type="scientific">Arundo donax</name>
    <name type="common">Giant reed</name>
    <name type="synonym">Donax arundinaceus</name>
    <dbReference type="NCBI Taxonomy" id="35708"/>
    <lineage>
        <taxon>Eukaryota</taxon>
        <taxon>Viridiplantae</taxon>
        <taxon>Streptophyta</taxon>
        <taxon>Embryophyta</taxon>
        <taxon>Tracheophyta</taxon>
        <taxon>Spermatophyta</taxon>
        <taxon>Magnoliopsida</taxon>
        <taxon>Liliopsida</taxon>
        <taxon>Poales</taxon>
        <taxon>Poaceae</taxon>
        <taxon>PACMAD clade</taxon>
        <taxon>Arundinoideae</taxon>
        <taxon>Arundineae</taxon>
        <taxon>Arundo</taxon>
    </lineage>
</organism>
<dbReference type="EMBL" id="GBRH01166671">
    <property type="protein sequence ID" value="JAE31225.1"/>
    <property type="molecule type" value="Transcribed_RNA"/>
</dbReference>
<accession>A0A0A9H1Y4</accession>
<dbReference type="AlphaFoldDB" id="A0A0A9H1Y4"/>
<protein>
    <submittedName>
        <fullName evidence="1">Uncharacterized protein</fullName>
    </submittedName>
</protein>
<name>A0A0A9H1Y4_ARUDO</name>